<dbReference type="InterPro" id="IPR022742">
    <property type="entry name" value="Hydrolase_4"/>
</dbReference>
<dbReference type="PATRIC" id="fig|1203610.3.peg.261"/>
<dbReference type="PANTHER" id="PTHR43265:SF1">
    <property type="entry name" value="ESTERASE ESTD"/>
    <property type="match status" value="1"/>
</dbReference>
<gene>
    <name evidence="2" type="ORF">HMPREF1536_00242</name>
</gene>
<dbReference type="InterPro" id="IPR029058">
    <property type="entry name" value="AB_hydrolase_fold"/>
</dbReference>
<protein>
    <recommendedName>
        <fullName evidence="1">Serine aminopeptidase S33 domain-containing protein</fullName>
    </recommendedName>
</protein>
<dbReference type="HOGENOM" id="CLU_033707_1_0_10"/>
<keyword evidence="3" id="KW-1185">Reference proteome</keyword>
<evidence type="ECO:0000259" key="1">
    <source>
        <dbReference type="Pfam" id="PF12146"/>
    </source>
</evidence>
<sequence length="323" mass="35539">MQHISYRIFVSFCILFFSLAISAQMPVRLNERSISLNTSSGQINGKIIAPGASTYPLVLIIAGSGPTDMDGNSAPAGMKNNSLKYLAEELGRRGIGSLRFDKRGIASSAAAGKDEYSMRFEDLIKDVREWIDLLSRDRRLSGIYIAGHSEGALIGMVASQNNPKVKGYISLAGAGRPLSDILEEQMSAQPEVIRKMIVSINDSLKAGKLVPSVPLGLQALFRSSVQPYLISCYKYNPQEEIKKLTVPVLLLQGKTDIQISVKDAELLKQSLPSAELHLIDGMNHVLKDCDTMDRQKQMAVYTNPDLPVNENLLLFIEKFVKKP</sequence>
<evidence type="ECO:0000313" key="3">
    <source>
        <dbReference type="Proteomes" id="UP000033035"/>
    </source>
</evidence>
<dbReference type="AlphaFoldDB" id="A0A0F5JSJ0"/>
<dbReference type="Proteomes" id="UP000033035">
    <property type="component" value="Unassembled WGS sequence"/>
</dbReference>
<evidence type="ECO:0000313" key="2">
    <source>
        <dbReference type="EMBL" id="KKB60362.1"/>
    </source>
</evidence>
<organism evidence="2 3">
    <name type="scientific">Parabacteroides gordonii MS-1 = DSM 23371</name>
    <dbReference type="NCBI Taxonomy" id="1203610"/>
    <lineage>
        <taxon>Bacteria</taxon>
        <taxon>Pseudomonadati</taxon>
        <taxon>Bacteroidota</taxon>
        <taxon>Bacteroidia</taxon>
        <taxon>Bacteroidales</taxon>
        <taxon>Tannerellaceae</taxon>
        <taxon>Parabacteroides</taxon>
    </lineage>
</organism>
<dbReference type="PANTHER" id="PTHR43265">
    <property type="entry name" value="ESTERASE ESTD"/>
    <property type="match status" value="1"/>
</dbReference>
<name>A0A0F5JSJ0_9BACT</name>
<dbReference type="RefSeq" id="WP_028727686.1">
    <property type="nucleotide sequence ID" value="NZ_AUAE01000017.1"/>
</dbReference>
<proteinExistence type="predicted"/>
<dbReference type="EMBL" id="AQHW01000002">
    <property type="protein sequence ID" value="KKB60362.1"/>
    <property type="molecule type" value="Genomic_DNA"/>
</dbReference>
<dbReference type="STRING" id="1203610.HMPREF1536_00242"/>
<accession>A0A0F5JSJ0</accession>
<dbReference type="InterPro" id="IPR053145">
    <property type="entry name" value="AB_hydrolase_Est10"/>
</dbReference>
<dbReference type="SUPFAM" id="SSF53474">
    <property type="entry name" value="alpha/beta-Hydrolases"/>
    <property type="match status" value="1"/>
</dbReference>
<dbReference type="Gene3D" id="3.40.50.1820">
    <property type="entry name" value="alpha/beta hydrolase"/>
    <property type="match status" value="1"/>
</dbReference>
<dbReference type="GO" id="GO:0052689">
    <property type="term" value="F:carboxylic ester hydrolase activity"/>
    <property type="evidence" value="ECO:0007669"/>
    <property type="project" value="TreeGrafter"/>
</dbReference>
<dbReference type="Pfam" id="PF12146">
    <property type="entry name" value="Hydrolase_4"/>
    <property type="match status" value="1"/>
</dbReference>
<reference evidence="2 3" key="1">
    <citation type="submission" date="2013-04" db="EMBL/GenBank/DDBJ databases">
        <title>The Genome Sequence of Parabacteroides gordonii DSM 23371.</title>
        <authorList>
            <consortium name="The Broad Institute Genomics Platform"/>
            <person name="Earl A."/>
            <person name="Ward D."/>
            <person name="Feldgarden M."/>
            <person name="Gevers D."/>
            <person name="Martens E."/>
            <person name="Sakamoto M."/>
            <person name="Benno Y."/>
            <person name="Suzuki N."/>
            <person name="Matsunaga N."/>
            <person name="Koshihara K."/>
            <person name="Seki M."/>
            <person name="Komiya H."/>
            <person name="Walker B."/>
            <person name="Young S."/>
            <person name="Zeng Q."/>
            <person name="Gargeya S."/>
            <person name="Fitzgerald M."/>
            <person name="Haas B."/>
            <person name="Abouelleil A."/>
            <person name="Allen A.W."/>
            <person name="Alvarado L."/>
            <person name="Arachchi H.M."/>
            <person name="Berlin A.M."/>
            <person name="Chapman S.B."/>
            <person name="Gainer-Dewar J."/>
            <person name="Goldberg J."/>
            <person name="Griggs A."/>
            <person name="Gujja S."/>
            <person name="Hansen M."/>
            <person name="Howarth C."/>
            <person name="Imamovic A."/>
            <person name="Ireland A."/>
            <person name="Larimer J."/>
            <person name="McCowan C."/>
            <person name="Murphy C."/>
            <person name="Pearson M."/>
            <person name="Poon T.W."/>
            <person name="Priest M."/>
            <person name="Roberts A."/>
            <person name="Saif S."/>
            <person name="Shea T."/>
            <person name="Sisk P."/>
            <person name="Sykes S."/>
            <person name="Wortman J."/>
            <person name="Nusbaum C."/>
            <person name="Birren B."/>
        </authorList>
    </citation>
    <scope>NUCLEOTIDE SEQUENCE [LARGE SCALE GENOMIC DNA]</scope>
    <source>
        <strain evidence="2 3">MS-1</strain>
    </source>
</reference>
<feature type="domain" description="Serine aminopeptidase S33" evidence="1">
    <location>
        <begin position="83"/>
        <end position="181"/>
    </location>
</feature>
<comment type="caution">
    <text evidence="2">The sequence shown here is derived from an EMBL/GenBank/DDBJ whole genome shotgun (WGS) entry which is preliminary data.</text>
</comment>